<accession>A0A1R3JMD6</accession>
<gene>
    <name evidence="2" type="ORF">COLO4_15573</name>
</gene>
<feature type="region of interest" description="Disordered" evidence="1">
    <location>
        <begin position="84"/>
        <end position="235"/>
    </location>
</feature>
<proteinExistence type="predicted"/>
<organism evidence="2 3">
    <name type="scientific">Corchorus olitorius</name>
    <dbReference type="NCBI Taxonomy" id="93759"/>
    <lineage>
        <taxon>Eukaryota</taxon>
        <taxon>Viridiplantae</taxon>
        <taxon>Streptophyta</taxon>
        <taxon>Embryophyta</taxon>
        <taxon>Tracheophyta</taxon>
        <taxon>Spermatophyta</taxon>
        <taxon>Magnoliopsida</taxon>
        <taxon>eudicotyledons</taxon>
        <taxon>Gunneridae</taxon>
        <taxon>Pentapetalae</taxon>
        <taxon>rosids</taxon>
        <taxon>malvids</taxon>
        <taxon>Malvales</taxon>
        <taxon>Malvaceae</taxon>
        <taxon>Grewioideae</taxon>
        <taxon>Apeibeae</taxon>
        <taxon>Corchorus</taxon>
    </lineage>
</organism>
<name>A0A1R3JMD6_9ROSI</name>
<sequence length="235" mass="26920">MGPAAAYYNPYWNGGMQPGSGMDGFMGPNYDGAMAYMGGYGLGPLDMDMPFGIGGVNVMPPDPFGAQYMFPLAEFGMGMNVPPPIMSSDQEFEAPQADLRRKPENERRGDHRHEIARHWSDRTTPERSLRDHEGPPGRPAKRKADQHHDRDRHHHHHKPEGEVSKKRKLSSGHHKPSSSNRYYDDYKSSDDDRHFKRKPSRYESSPPPSAHEWEEEARHSRGSRERERSSYSKHR</sequence>
<reference evidence="3" key="1">
    <citation type="submission" date="2013-09" db="EMBL/GenBank/DDBJ databases">
        <title>Corchorus olitorius genome sequencing.</title>
        <authorList>
            <person name="Alam M."/>
            <person name="Haque M.S."/>
            <person name="Islam M.S."/>
            <person name="Emdad E.M."/>
            <person name="Islam M.M."/>
            <person name="Ahmed B."/>
            <person name="Halim A."/>
            <person name="Hossen Q.M.M."/>
            <person name="Hossain M.Z."/>
            <person name="Ahmed R."/>
            <person name="Khan M.M."/>
            <person name="Islam R."/>
            <person name="Rashid M.M."/>
            <person name="Khan S.A."/>
            <person name="Rahman M.S."/>
            <person name="Alam M."/>
            <person name="Yahiya A.S."/>
            <person name="Khan M.S."/>
            <person name="Azam M.S."/>
            <person name="Haque T."/>
            <person name="Lashkar M.Z.H."/>
            <person name="Akhand A.I."/>
            <person name="Morshed G."/>
            <person name="Roy S."/>
            <person name="Uddin K.S."/>
            <person name="Rabeya T."/>
            <person name="Hossain A.S."/>
            <person name="Chowdhury A."/>
            <person name="Snigdha A.R."/>
            <person name="Mortoza M.S."/>
            <person name="Matin S.A."/>
            <person name="Hoque S.M.E."/>
            <person name="Islam M.K."/>
            <person name="Roy D.K."/>
            <person name="Haider R."/>
            <person name="Moosa M.M."/>
            <person name="Elias S.M."/>
            <person name="Hasan A.M."/>
            <person name="Jahan S."/>
            <person name="Shafiuddin M."/>
            <person name="Mahmood N."/>
            <person name="Shommy N.S."/>
        </authorList>
    </citation>
    <scope>NUCLEOTIDE SEQUENCE [LARGE SCALE GENOMIC DNA]</scope>
    <source>
        <strain evidence="3">cv. O-4</strain>
    </source>
</reference>
<feature type="compositionally biased region" description="Basic residues" evidence="1">
    <location>
        <begin position="165"/>
        <end position="176"/>
    </location>
</feature>
<dbReference type="STRING" id="93759.A0A1R3JMD6"/>
<evidence type="ECO:0000256" key="1">
    <source>
        <dbReference type="SAM" id="MobiDB-lite"/>
    </source>
</evidence>
<dbReference type="AlphaFoldDB" id="A0A1R3JMD6"/>
<comment type="caution">
    <text evidence="2">The sequence shown here is derived from an EMBL/GenBank/DDBJ whole genome shotgun (WGS) entry which is preliminary data.</text>
</comment>
<feature type="compositionally biased region" description="Basic and acidic residues" evidence="1">
    <location>
        <begin position="216"/>
        <end position="235"/>
    </location>
</feature>
<protein>
    <submittedName>
        <fullName evidence="2">Uncharacterized protein</fullName>
    </submittedName>
</protein>
<evidence type="ECO:0000313" key="3">
    <source>
        <dbReference type="Proteomes" id="UP000187203"/>
    </source>
</evidence>
<keyword evidence="3" id="KW-1185">Reference proteome</keyword>
<dbReference type="Proteomes" id="UP000187203">
    <property type="component" value="Unassembled WGS sequence"/>
</dbReference>
<feature type="compositionally biased region" description="Basic and acidic residues" evidence="1">
    <location>
        <begin position="182"/>
        <end position="194"/>
    </location>
</feature>
<dbReference type="EMBL" id="AWUE01015726">
    <property type="protein sequence ID" value="OMO95981.1"/>
    <property type="molecule type" value="Genomic_DNA"/>
</dbReference>
<feature type="compositionally biased region" description="Basic and acidic residues" evidence="1">
    <location>
        <begin position="98"/>
        <end position="135"/>
    </location>
</feature>
<evidence type="ECO:0000313" key="2">
    <source>
        <dbReference type="EMBL" id="OMO95981.1"/>
    </source>
</evidence>